<dbReference type="PANTHER" id="PTHR36435">
    <property type="entry name" value="SLR1288 PROTEIN"/>
    <property type="match status" value="1"/>
</dbReference>
<keyword evidence="1" id="KW-1133">Transmembrane helix</keyword>
<dbReference type="Proteomes" id="UP000234341">
    <property type="component" value="Unassembled WGS sequence"/>
</dbReference>
<sequence>MNRPVSDIQPISLQWALALTFVAWFVELMVATLLRPMLVRSGLEISAAASLVRILACGIVFSVLLHQSGLTYRRLFHDSRSSAVATIGLLGLPILMTVPLIVLLDGVMMTLLEKVLPLSASEVAMFESMAGGLGNWVLSCAIAPMVEEMFFRGIILRGMLKRYATTDAIVYSAFVFGLMHLNVYQFVIAFAVGILAAAFYVRTGSLWPGIVLHAGINTTITVMSESGTDADTQYSLWTWSLAVVAGLVGALVLRRMLWRPTAVAQQAGADGADPEGPPPDAA</sequence>
<reference evidence="3 4" key="1">
    <citation type="submission" date="2017-12" db="EMBL/GenBank/DDBJ databases">
        <title>Genome sequence of the active heterotrophic nitrifier-denitrifier, Cupriavidus pauculus UM1.</title>
        <authorList>
            <person name="Putonti C."/>
            <person name="Castignetti D."/>
        </authorList>
    </citation>
    <scope>NUCLEOTIDE SEQUENCE [LARGE SCALE GENOMIC DNA]</scope>
    <source>
        <strain evidence="3 4">UM1</strain>
    </source>
</reference>
<proteinExistence type="predicted"/>
<evidence type="ECO:0000313" key="4">
    <source>
        <dbReference type="Proteomes" id="UP000234341"/>
    </source>
</evidence>
<dbReference type="EMBL" id="PJRP01000001">
    <property type="protein sequence ID" value="PLQ01744.1"/>
    <property type="molecule type" value="Genomic_DNA"/>
</dbReference>
<feature type="transmembrane region" description="Helical" evidence="1">
    <location>
        <begin position="168"/>
        <end position="201"/>
    </location>
</feature>
<organism evidence="3 4">
    <name type="scientific">Cupriavidus pauculus</name>
    <dbReference type="NCBI Taxonomy" id="82633"/>
    <lineage>
        <taxon>Bacteria</taxon>
        <taxon>Pseudomonadati</taxon>
        <taxon>Pseudomonadota</taxon>
        <taxon>Betaproteobacteria</taxon>
        <taxon>Burkholderiales</taxon>
        <taxon>Burkholderiaceae</taxon>
        <taxon>Cupriavidus</taxon>
    </lineage>
</organism>
<feature type="domain" description="CAAX prenyl protease 2/Lysostaphin resistance protein A-like" evidence="2">
    <location>
        <begin position="134"/>
        <end position="218"/>
    </location>
</feature>
<dbReference type="PANTHER" id="PTHR36435:SF1">
    <property type="entry name" value="CAAX AMINO TERMINAL PROTEASE FAMILY PROTEIN"/>
    <property type="match status" value="1"/>
</dbReference>
<evidence type="ECO:0000313" key="3">
    <source>
        <dbReference type="EMBL" id="PLQ01744.1"/>
    </source>
</evidence>
<feature type="transmembrane region" description="Helical" evidence="1">
    <location>
        <begin position="12"/>
        <end position="33"/>
    </location>
</feature>
<accession>A0A2N5CHQ5</accession>
<keyword evidence="3" id="KW-0645">Protease</keyword>
<keyword evidence="3" id="KW-0378">Hydrolase</keyword>
<keyword evidence="1" id="KW-0812">Transmembrane</keyword>
<gene>
    <name evidence="3" type="ORF">CYJ10_00035</name>
</gene>
<dbReference type="GO" id="GO:0008237">
    <property type="term" value="F:metallopeptidase activity"/>
    <property type="evidence" value="ECO:0007669"/>
    <property type="project" value="UniProtKB-KW"/>
</dbReference>
<name>A0A2N5CHQ5_9BURK</name>
<dbReference type="RefSeq" id="WP_101679555.1">
    <property type="nucleotide sequence ID" value="NZ_PJRP01000001.1"/>
</dbReference>
<evidence type="ECO:0000259" key="2">
    <source>
        <dbReference type="Pfam" id="PF02517"/>
    </source>
</evidence>
<keyword evidence="3" id="KW-0482">Metalloprotease</keyword>
<feature type="transmembrane region" description="Helical" evidence="1">
    <location>
        <begin position="234"/>
        <end position="253"/>
    </location>
</feature>
<feature type="transmembrane region" description="Helical" evidence="1">
    <location>
        <begin position="124"/>
        <end position="147"/>
    </location>
</feature>
<feature type="transmembrane region" description="Helical" evidence="1">
    <location>
        <begin position="45"/>
        <end position="64"/>
    </location>
</feature>
<dbReference type="GO" id="GO:0004175">
    <property type="term" value="F:endopeptidase activity"/>
    <property type="evidence" value="ECO:0007669"/>
    <property type="project" value="UniProtKB-ARBA"/>
</dbReference>
<evidence type="ECO:0000256" key="1">
    <source>
        <dbReference type="SAM" id="Phobius"/>
    </source>
</evidence>
<feature type="transmembrane region" description="Helical" evidence="1">
    <location>
        <begin position="84"/>
        <end position="104"/>
    </location>
</feature>
<comment type="caution">
    <text evidence="3">The sequence shown here is derived from an EMBL/GenBank/DDBJ whole genome shotgun (WGS) entry which is preliminary data.</text>
</comment>
<dbReference type="GO" id="GO:0006508">
    <property type="term" value="P:proteolysis"/>
    <property type="evidence" value="ECO:0007669"/>
    <property type="project" value="UniProtKB-KW"/>
</dbReference>
<dbReference type="AlphaFoldDB" id="A0A2N5CHQ5"/>
<dbReference type="GO" id="GO:0080120">
    <property type="term" value="P:CAAX-box protein maturation"/>
    <property type="evidence" value="ECO:0007669"/>
    <property type="project" value="UniProtKB-ARBA"/>
</dbReference>
<dbReference type="InterPro" id="IPR003675">
    <property type="entry name" value="Rce1/LyrA-like_dom"/>
</dbReference>
<dbReference type="InterPro" id="IPR052710">
    <property type="entry name" value="CAAX_protease"/>
</dbReference>
<dbReference type="OrthoDB" id="158986at2"/>
<keyword evidence="1" id="KW-0472">Membrane</keyword>
<dbReference type="Pfam" id="PF02517">
    <property type="entry name" value="Rce1-like"/>
    <property type="match status" value="1"/>
</dbReference>
<protein>
    <submittedName>
        <fullName evidence="3">CPBP family intramembrane metalloprotease</fullName>
    </submittedName>
</protein>